<keyword evidence="5" id="KW-1185">Reference proteome</keyword>
<dbReference type="AlphaFoldDB" id="A0A975GSA7"/>
<evidence type="ECO:0000256" key="2">
    <source>
        <dbReference type="ARBA" id="ARBA00022803"/>
    </source>
</evidence>
<feature type="repeat" description="TPR" evidence="3">
    <location>
        <begin position="423"/>
        <end position="456"/>
    </location>
</feature>
<dbReference type="PROSITE" id="PS50293">
    <property type="entry name" value="TPR_REGION"/>
    <property type="match status" value="1"/>
</dbReference>
<dbReference type="Pfam" id="PF13414">
    <property type="entry name" value="TPR_11"/>
    <property type="match status" value="1"/>
</dbReference>
<dbReference type="RefSeq" id="WP_207679459.1">
    <property type="nucleotide sequence ID" value="NZ_CP061800.1"/>
</dbReference>
<dbReference type="PANTHER" id="PTHR44858:SF1">
    <property type="entry name" value="UDP-N-ACETYLGLUCOSAMINE--PEPTIDE N-ACETYLGLUCOSAMINYLTRANSFERASE SPINDLY-RELATED"/>
    <property type="match status" value="1"/>
</dbReference>
<dbReference type="SUPFAM" id="SSF81901">
    <property type="entry name" value="HCP-like"/>
    <property type="match status" value="1"/>
</dbReference>
<dbReference type="Pfam" id="PF14559">
    <property type="entry name" value="TPR_19"/>
    <property type="match status" value="1"/>
</dbReference>
<evidence type="ECO:0000256" key="3">
    <source>
        <dbReference type="PROSITE-ProRule" id="PRU00339"/>
    </source>
</evidence>
<sequence length="473" mass="52818">MTQSALNNPRHLLGIRSSTQDFLFCKTDSVMRDKVCSPSAGVLSPALQREDFAELLKEFPKILTGKSFIRAAMTWLDDVSEFGALAIRIDSFSRLAPGTKPDRKGNVFSKQYAARLLADVAKSVDSVCNSDHGSRGMWGLVERGIFGCFFPEKDEASCMEFAEAISKNLEAYPKETLSAGIACYPVFHFRKERIFENALKALEHASFLGPGNIVAFDAVSLNISGDKLYQKGNIHGAMEEFKTAILLDPSNVNVHNSLGVCYGVLGAFEKALEEFELAIRLNPRETTALYNAGLINMFTGNKNKALAYFLKALRVGEDVFEVVFQTGRLYLQMKKFKEAKKFFEKAVRMRSESGPAFRYLGECYAAMNMTGEAIRAYKKAIKQNPYDAASLSAIGYLFDVQGENPEIATVFCRHSVEIAPENGLFRHRLGMLYLKQNQLDDALKEFIKAMERGYDDSLQFVEDIHNRLTAEAS</sequence>
<dbReference type="PROSITE" id="PS50005">
    <property type="entry name" value="TPR"/>
    <property type="match status" value="6"/>
</dbReference>
<feature type="repeat" description="TPR" evidence="3">
    <location>
        <begin position="252"/>
        <end position="285"/>
    </location>
</feature>
<accession>A0A975GSA7</accession>
<dbReference type="InterPro" id="IPR011990">
    <property type="entry name" value="TPR-like_helical_dom_sf"/>
</dbReference>
<dbReference type="Pfam" id="PF13181">
    <property type="entry name" value="TPR_8"/>
    <property type="match status" value="2"/>
</dbReference>
<keyword evidence="2 3" id="KW-0802">TPR repeat</keyword>
<dbReference type="InterPro" id="IPR019734">
    <property type="entry name" value="TPR_rpt"/>
</dbReference>
<feature type="repeat" description="TPR" evidence="3">
    <location>
        <begin position="354"/>
        <end position="387"/>
    </location>
</feature>
<dbReference type="SMART" id="SM00028">
    <property type="entry name" value="TPR"/>
    <property type="match status" value="7"/>
</dbReference>
<feature type="repeat" description="TPR" evidence="3">
    <location>
        <begin position="320"/>
        <end position="353"/>
    </location>
</feature>
<dbReference type="PANTHER" id="PTHR44858">
    <property type="entry name" value="TETRATRICOPEPTIDE REPEAT PROTEIN 6"/>
    <property type="match status" value="1"/>
</dbReference>
<protein>
    <submittedName>
        <fullName evidence="4">Tetratricopeptide repeat-containing protein</fullName>
    </submittedName>
</protein>
<reference evidence="4" key="1">
    <citation type="journal article" date="2021" name="Microb. Physiol.">
        <title>Proteogenomic Insights into the Physiology of Marine, Sulfate-Reducing, Filamentous Desulfonema limicola and Desulfonema magnum.</title>
        <authorList>
            <person name="Schnaars V."/>
            <person name="Wohlbrand L."/>
            <person name="Scheve S."/>
            <person name="Hinrichs C."/>
            <person name="Reinhardt R."/>
            <person name="Rabus R."/>
        </authorList>
    </citation>
    <scope>NUCLEOTIDE SEQUENCE</scope>
    <source>
        <strain evidence="4">4be13</strain>
    </source>
</reference>
<evidence type="ECO:0000256" key="1">
    <source>
        <dbReference type="ARBA" id="ARBA00022737"/>
    </source>
</evidence>
<dbReference type="InterPro" id="IPR050498">
    <property type="entry name" value="Ycf3"/>
</dbReference>
<feature type="repeat" description="TPR" evidence="3">
    <location>
        <begin position="218"/>
        <end position="251"/>
    </location>
</feature>
<dbReference type="Proteomes" id="UP000663722">
    <property type="component" value="Chromosome"/>
</dbReference>
<evidence type="ECO:0000313" key="5">
    <source>
        <dbReference type="Proteomes" id="UP000663722"/>
    </source>
</evidence>
<gene>
    <name evidence="4" type="ORF">dnm_079340</name>
</gene>
<keyword evidence="1" id="KW-0677">Repeat</keyword>
<organism evidence="4 5">
    <name type="scientific">Desulfonema magnum</name>
    <dbReference type="NCBI Taxonomy" id="45655"/>
    <lineage>
        <taxon>Bacteria</taxon>
        <taxon>Pseudomonadati</taxon>
        <taxon>Thermodesulfobacteriota</taxon>
        <taxon>Desulfobacteria</taxon>
        <taxon>Desulfobacterales</taxon>
        <taxon>Desulfococcaceae</taxon>
        <taxon>Desulfonema</taxon>
    </lineage>
</organism>
<dbReference type="KEGG" id="dmm:dnm_079340"/>
<dbReference type="EMBL" id="CP061800">
    <property type="protein sequence ID" value="QTA91860.1"/>
    <property type="molecule type" value="Genomic_DNA"/>
</dbReference>
<name>A0A975GSA7_9BACT</name>
<feature type="repeat" description="TPR" evidence="3">
    <location>
        <begin position="286"/>
        <end position="319"/>
    </location>
</feature>
<dbReference type="Gene3D" id="1.25.40.10">
    <property type="entry name" value="Tetratricopeptide repeat domain"/>
    <property type="match status" value="2"/>
</dbReference>
<evidence type="ECO:0000313" key="4">
    <source>
        <dbReference type="EMBL" id="QTA91860.1"/>
    </source>
</evidence>
<proteinExistence type="predicted"/>